<accession>A0ABT2S269</accession>
<sequence length="262" mass="29547">MDKTQIAINTESFLDYLDNDADIRKALQAVKEIGYESVELWHVKGPEHQAPWRPFLDEAGLRCCAIHELYEEVMEHIDGTIAKAKDVGAGILAIGRSRDTDWEDEASIRKLAEGLNELGRKCQTEGIQVLYHNHNTEFSRFGDKTGLDLLFELTDPELVGSELDVYWVQLSGADPVKWCKKLDGRLKIIHLKDIGVVLNTPDSFIKRPVCRAVGSGNMETTSIVEAAQESGCRIFAIETCTDWVDNDSIRCARESYQYLEQL</sequence>
<dbReference type="PANTHER" id="PTHR12110:SF41">
    <property type="entry name" value="INOSOSE DEHYDRATASE"/>
    <property type="match status" value="1"/>
</dbReference>
<comment type="caution">
    <text evidence="2">The sequence shown here is derived from an EMBL/GenBank/DDBJ whole genome shotgun (WGS) entry which is preliminary data.</text>
</comment>
<dbReference type="InterPro" id="IPR050312">
    <property type="entry name" value="IolE/XylAMocC-like"/>
</dbReference>
<organism evidence="2 3">
    <name type="scientific">Laedolimicola ammoniilytica</name>
    <dbReference type="NCBI Taxonomy" id="2981771"/>
    <lineage>
        <taxon>Bacteria</taxon>
        <taxon>Bacillati</taxon>
        <taxon>Bacillota</taxon>
        <taxon>Clostridia</taxon>
        <taxon>Lachnospirales</taxon>
        <taxon>Lachnospiraceae</taxon>
        <taxon>Laedolimicola</taxon>
    </lineage>
</organism>
<name>A0ABT2S269_9FIRM</name>
<evidence type="ECO:0000313" key="2">
    <source>
        <dbReference type="EMBL" id="MCU6698335.1"/>
    </source>
</evidence>
<dbReference type="RefSeq" id="WP_158365223.1">
    <property type="nucleotide sequence ID" value="NZ_JAOQKC010000030.1"/>
</dbReference>
<dbReference type="EMBL" id="JAOQKC010000030">
    <property type="protein sequence ID" value="MCU6698335.1"/>
    <property type="molecule type" value="Genomic_DNA"/>
</dbReference>
<dbReference type="SUPFAM" id="SSF51658">
    <property type="entry name" value="Xylose isomerase-like"/>
    <property type="match status" value="1"/>
</dbReference>
<proteinExistence type="predicted"/>
<dbReference type="PANTHER" id="PTHR12110">
    <property type="entry name" value="HYDROXYPYRUVATE ISOMERASE"/>
    <property type="match status" value="1"/>
</dbReference>
<dbReference type="GO" id="GO:0016853">
    <property type="term" value="F:isomerase activity"/>
    <property type="evidence" value="ECO:0007669"/>
    <property type="project" value="UniProtKB-KW"/>
</dbReference>
<dbReference type="Gene3D" id="3.20.20.150">
    <property type="entry name" value="Divalent-metal-dependent TIM barrel enzymes"/>
    <property type="match status" value="1"/>
</dbReference>
<dbReference type="InterPro" id="IPR013022">
    <property type="entry name" value="Xyl_isomerase-like_TIM-brl"/>
</dbReference>
<keyword evidence="2" id="KW-0413">Isomerase</keyword>
<keyword evidence="3" id="KW-1185">Reference proteome</keyword>
<reference evidence="2 3" key="1">
    <citation type="journal article" date="2021" name="ISME Commun">
        <title>Automated analysis of genomic sequences facilitates high-throughput and comprehensive description of bacteria.</title>
        <authorList>
            <person name="Hitch T.C.A."/>
        </authorList>
    </citation>
    <scope>NUCLEOTIDE SEQUENCE [LARGE SCALE GENOMIC DNA]</scope>
    <source>
        <strain evidence="2 3">Sanger_04</strain>
    </source>
</reference>
<dbReference type="Pfam" id="PF01261">
    <property type="entry name" value="AP_endonuc_2"/>
    <property type="match status" value="1"/>
</dbReference>
<evidence type="ECO:0000259" key="1">
    <source>
        <dbReference type="Pfam" id="PF01261"/>
    </source>
</evidence>
<dbReference type="Proteomes" id="UP001652461">
    <property type="component" value="Unassembled WGS sequence"/>
</dbReference>
<evidence type="ECO:0000313" key="3">
    <source>
        <dbReference type="Proteomes" id="UP001652461"/>
    </source>
</evidence>
<dbReference type="InterPro" id="IPR036237">
    <property type="entry name" value="Xyl_isomerase-like_sf"/>
</dbReference>
<protein>
    <submittedName>
        <fullName evidence="2">Sugar phosphate isomerase/epimerase</fullName>
    </submittedName>
</protein>
<feature type="domain" description="Xylose isomerase-like TIM barrel" evidence="1">
    <location>
        <begin position="27"/>
        <end position="260"/>
    </location>
</feature>
<gene>
    <name evidence="2" type="ORF">OCV63_15800</name>
</gene>